<dbReference type="EMBL" id="JBHLTR010000013">
    <property type="protein sequence ID" value="MFC0559286.1"/>
    <property type="molecule type" value="Genomic_DNA"/>
</dbReference>
<proteinExistence type="predicted"/>
<accession>A0ABV6NEX7</accession>
<reference evidence="1 2" key="1">
    <citation type="submission" date="2024-09" db="EMBL/GenBank/DDBJ databases">
        <authorList>
            <person name="Sun Q."/>
            <person name="Mori K."/>
        </authorList>
    </citation>
    <scope>NUCLEOTIDE SEQUENCE [LARGE SCALE GENOMIC DNA]</scope>
    <source>
        <strain evidence="1 2">NCAIM B.02301</strain>
    </source>
</reference>
<comment type="caution">
    <text evidence="1">The sequence shown here is derived from an EMBL/GenBank/DDBJ whole genome shotgun (WGS) entry which is preliminary data.</text>
</comment>
<gene>
    <name evidence="1" type="ORF">ACFFH4_09530</name>
</gene>
<dbReference type="Proteomes" id="UP001589833">
    <property type="component" value="Unassembled WGS sequence"/>
</dbReference>
<protein>
    <submittedName>
        <fullName evidence="1">DUF6470 family protein</fullName>
    </submittedName>
</protein>
<organism evidence="1 2">
    <name type="scientific">Halalkalibacter alkalisediminis</name>
    <dbReference type="NCBI Taxonomy" id="935616"/>
    <lineage>
        <taxon>Bacteria</taxon>
        <taxon>Bacillati</taxon>
        <taxon>Bacillota</taxon>
        <taxon>Bacilli</taxon>
        <taxon>Bacillales</taxon>
        <taxon>Bacillaceae</taxon>
        <taxon>Halalkalibacter</taxon>
    </lineage>
</organism>
<evidence type="ECO:0000313" key="1">
    <source>
        <dbReference type="EMBL" id="MFC0559286.1"/>
    </source>
</evidence>
<dbReference type="RefSeq" id="WP_273841914.1">
    <property type="nucleotide sequence ID" value="NZ_JAQQWT010000004.1"/>
</dbReference>
<dbReference type="Pfam" id="PF20074">
    <property type="entry name" value="DUF6470"/>
    <property type="match status" value="1"/>
</dbReference>
<name>A0ABV6NEX7_9BACI</name>
<dbReference type="InterPro" id="IPR045527">
    <property type="entry name" value="DUF6470"/>
</dbReference>
<keyword evidence="2" id="KW-1185">Reference proteome</keyword>
<evidence type="ECO:0000313" key="2">
    <source>
        <dbReference type="Proteomes" id="UP001589833"/>
    </source>
</evidence>
<sequence length="193" mass="21729">MQLTSLHIQQNDAKIGIRSSRPGPQIRQQGPDMQIRQNHHNLIEISTTASKMHIDQTEAFADANLKSPIRVASETAAKAMQQVSKFFAKTAQQGDQLMKIENGPGAIARMAKINSEPARVQVNIGYMPKSPDRVKFHFEPAQVNIRARVKDTEITVNRRAPQIEMPKWQSDVYIRQKNQISFQPVGDHVNLGL</sequence>